<dbReference type="GO" id="GO:0016846">
    <property type="term" value="F:carbon-sulfur lyase activity"/>
    <property type="evidence" value="ECO:0007669"/>
    <property type="project" value="InterPro"/>
</dbReference>
<evidence type="ECO:0000259" key="4">
    <source>
        <dbReference type="PROSITE" id="PS51891"/>
    </source>
</evidence>
<dbReference type="InterPro" id="IPR052355">
    <property type="entry name" value="CENP-V-like"/>
</dbReference>
<dbReference type="HOGENOM" id="CLU_055491_0_0_1"/>
<evidence type="ECO:0000313" key="6">
    <source>
        <dbReference type="Proteomes" id="UP000054166"/>
    </source>
</evidence>
<evidence type="ECO:0000256" key="2">
    <source>
        <dbReference type="ARBA" id="ARBA00022723"/>
    </source>
</evidence>
<name>A0A0C3FBP0_PILCF</name>
<evidence type="ECO:0000256" key="1">
    <source>
        <dbReference type="ARBA" id="ARBA00005495"/>
    </source>
</evidence>
<sequence>MSSPNQELASYRASCHCGAVTFTIRTPSLSDHQVDRCDCSICSRNGYLLIHLKRADVDFHTDLNNMVSYSFGDKGGAHKFCPRCGSSAMVEFNENEDSELWINVRLIQGIDLQKLNYKDLDGKMMQPIYKAPQIATTPDQSSTPSAVSNFKRYNANCHCGTVTYTIHIPSLSDHQANSCNCSICSLNGYLLVYPERQDVVFYSGYDHLSDYAFGTKMVTHKFCPTCGSSIMIDCNGFAPVGVDPLAINVRMIQDIDLNKLKFRYTDGKNLF</sequence>
<evidence type="ECO:0000313" key="5">
    <source>
        <dbReference type="EMBL" id="KIM77106.1"/>
    </source>
</evidence>
<dbReference type="PROSITE" id="PS51891">
    <property type="entry name" value="CENP_V_GFA"/>
    <property type="match status" value="2"/>
</dbReference>
<dbReference type="Pfam" id="PF04828">
    <property type="entry name" value="GFA"/>
    <property type="match status" value="2"/>
</dbReference>
<reference evidence="5 6" key="1">
    <citation type="submission" date="2014-04" db="EMBL/GenBank/DDBJ databases">
        <authorList>
            <consortium name="DOE Joint Genome Institute"/>
            <person name="Kuo A."/>
            <person name="Tarkka M."/>
            <person name="Buscot F."/>
            <person name="Kohler A."/>
            <person name="Nagy L.G."/>
            <person name="Floudas D."/>
            <person name="Copeland A."/>
            <person name="Barry K.W."/>
            <person name="Cichocki N."/>
            <person name="Veneault-Fourrey C."/>
            <person name="LaButti K."/>
            <person name="Lindquist E.A."/>
            <person name="Lipzen A."/>
            <person name="Lundell T."/>
            <person name="Morin E."/>
            <person name="Murat C."/>
            <person name="Sun H."/>
            <person name="Tunlid A."/>
            <person name="Henrissat B."/>
            <person name="Grigoriev I.V."/>
            <person name="Hibbett D.S."/>
            <person name="Martin F."/>
            <person name="Nordberg H.P."/>
            <person name="Cantor M.N."/>
            <person name="Hua S.X."/>
        </authorList>
    </citation>
    <scope>NUCLEOTIDE SEQUENCE [LARGE SCALE GENOMIC DNA]</scope>
    <source>
        <strain evidence="5 6">F 1598</strain>
    </source>
</reference>
<dbReference type="Proteomes" id="UP000054166">
    <property type="component" value="Unassembled WGS sequence"/>
</dbReference>
<dbReference type="STRING" id="765440.A0A0C3FBP0"/>
<dbReference type="PANTHER" id="PTHR28620">
    <property type="entry name" value="CENTROMERE PROTEIN V"/>
    <property type="match status" value="1"/>
</dbReference>
<feature type="domain" description="CENP-V/GFA" evidence="4">
    <location>
        <begin position="11"/>
        <end position="121"/>
    </location>
</feature>
<accession>A0A0C3FBP0</accession>
<organism evidence="5 6">
    <name type="scientific">Piloderma croceum (strain F 1598)</name>
    <dbReference type="NCBI Taxonomy" id="765440"/>
    <lineage>
        <taxon>Eukaryota</taxon>
        <taxon>Fungi</taxon>
        <taxon>Dikarya</taxon>
        <taxon>Basidiomycota</taxon>
        <taxon>Agaricomycotina</taxon>
        <taxon>Agaricomycetes</taxon>
        <taxon>Agaricomycetidae</taxon>
        <taxon>Atheliales</taxon>
        <taxon>Atheliaceae</taxon>
        <taxon>Piloderma</taxon>
    </lineage>
</organism>
<protein>
    <recommendedName>
        <fullName evidence="4">CENP-V/GFA domain-containing protein</fullName>
    </recommendedName>
</protein>
<gene>
    <name evidence="5" type="ORF">PILCRDRAFT_627115</name>
</gene>
<dbReference type="Gene3D" id="2.170.150.70">
    <property type="match status" value="2"/>
</dbReference>
<dbReference type="InParanoid" id="A0A0C3FBP0"/>
<dbReference type="PANTHER" id="PTHR28620:SF1">
    <property type="entry name" value="CENP-V_GFA DOMAIN-CONTAINING PROTEIN"/>
    <property type="match status" value="1"/>
</dbReference>
<dbReference type="InterPro" id="IPR011057">
    <property type="entry name" value="Mss4-like_sf"/>
</dbReference>
<feature type="domain" description="CENP-V/GFA" evidence="4">
    <location>
        <begin position="153"/>
        <end position="265"/>
    </location>
</feature>
<dbReference type="OrthoDB" id="2993351at2759"/>
<dbReference type="AlphaFoldDB" id="A0A0C3FBP0"/>
<comment type="similarity">
    <text evidence="1">Belongs to the Gfa family.</text>
</comment>
<dbReference type="EMBL" id="KN833028">
    <property type="protein sequence ID" value="KIM77106.1"/>
    <property type="molecule type" value="Genomic_DNA"/>
</dbReference>
<evidence type="ECO:0000256" key="3">
    <source>
        <dbReference type="ARBA" id="ARBA00022833"/>
    </source>
</evidence>
<keyword evidence="3" id="KW-0862">Zinc</keyword>
<keyword evidence="2" id="KW-0479">Metal-binding</keyword>
<dbReference type="GO" id="GO:0046872">
    <property type="term" value="F:metal ion binding"/>
    <property type="evidence" value="ECO:0007669"/>
    <property type="project" value="UniProtKB-KW"/>
</dbReference>
<proteinExistence type="inferred from homology"/>
<reference evidence="6" key="2">
    <citation type="submission" date="2015-01" db="EMBL/GenBank/DDBJ databases">
        <title>Evolutionary Origins and Diversification of the Mycorrhizal Mutualists.</title>
        <authorList>
            <consortium name="DOE Joint Genome Institute"/>
            <consortium name="Mycorrhizal Genomics Consortium"/>
            <person name="Kohler A."/>
            <person name="Kuo A."/>
            <person name="Nagy L.G."/>
            <person name="Floudas D."/>
            <person name="Copeland A."/>
            <person name="Barry K.W."/>
            <person name="Cichocki N."/>
            <person name="Veneault-Fourrey C."/>
            <person name="LaButti K."/>
            <person name="Lindquist E.A."/>
            <person name="Lipzen A."/>
            <person name="Lundell T."/>
            <person name="Morin E."/>
            <person name="Murat C."/>
            <person name="Riley R."/>
            <person name="Ohm R."/>
            <person name="Sun H."/>
            <person name="Tunlid A."/>
            <person name="Henrissat B."/>
            <person name="Grigoriev I.V."/>
            <person name="Hibbett D.S."/>
            <person name="Martin F."/>
        </authorList>
    </citation>
    <scope>NUCLEOTIDE SEQUENCE [LARGE SCALE GENOMIC DNA]</scope>
    <source>
        <strain evidence="6">F 1598</strain>
    </source>
</reference>
<dbReference type="SUPFAM" id="SSF51316">
    <property type="entry name" value="Mss4-like"/>
    <property type="match status" value="2"/>
</dbReference>
<dbReference type="InterPro" id="IPR006913">
    <property type="entry name" value="CENP-V/GFA"/>
</dbReference>
<keyword evidence="6" id="KW-1185">Reference proteome</keyword>